<comment type="caution">
    <text evidence="4">The sequence shown here is derived from an EMBL/GenBank/DDBJ whole genome shotgun (WGS) entry which is preliminary data.</text>
</comment>
<name>A0A419EQ66_9BACT</name>
<dbReference type="InterPro" id="IPR019734">
    <property type="entry name" value="TPR_rpt"/>
</dbReference>
<dbReference type="InterPro" id="IPR051685">
    <property type="entry name" value="Ycf3/AcsC/BcsC/TPR_MFPF"/>
</dbReference>
<keyword evidence="3" id="KW-0732">Signal</keyword>
<dbReference type="EMBL" id="QZKI01000127">
    <property type="protein sequence ID" value="RJP65406.1"/>
    <property type="molecule type" value="Genomic_DNA"/>
</dbReference>
<feature type="signal peptide" evidence="3">
    <location>
        <begin position="1"/>
        <end position="28"/>
    </location>
</feature>
<gene>
    <name evidence="4" type="ORF">C4532_17740</name>
</gene>
<reference evidence="4 5" key="1">
    <citation type="journal article" date="2017" name="ISME J.">
        <title>Energy and carbon metabolisms in a deep terrestrial subsurface fluid microbial community.</title>
        <authorList>
            <person name="Momper L."/>
            <person name="Jungbluth S.P."/>
            <person name="Lee M.D."/>
            <person name="Amend J.P."/>
        </authorList>
    </citation>
    <scope>NUCLEOTIDE SEQUENCE [LARGE SCALE GENOMIC DNA]</scope>
    <source>
        <strain evidence="4">SURF_17</strain>
    </source>
</reference>
<dbReference type="SUPFAM" id="SSF48452">
    <property type="entry name" value="TPR-like"/>
    <property type="match status" value="1"/>
</dbReference>
<accession>A0A419EQ66</accession>
<proteinExistence type="predicted"/>
<keyword evidence="1" id="KW-0677">Repeat</keyword>
<dbReference type="SMART" id="SM00028">
    <property type="entry name" value="TPR"/>
    <property type="match status" value="3"/>
</dbReference>
<dbReference type="PANTHER" id="PTHR44943:SF8">
    <property type="entry name" value="TPR REPEAT-CONTAINING PROTEIN MJ0263"/>
    <property type="match status" value="1"/>
</dbReference>
<dbReference type="Proteomes" id="UP000285961">
    <property type="component" value="Unassembled WGS sequence"/>
</dbReference>
<dbReference type="InterPro" id="IPR011990">
    <property type="entry name" value="TPR-like_helical_dom_sf"/>
</dbReference>
<evidence type="ECO:0000313" key="4">
    <source>
        <dbReference type="EMBL" id="RJP65406.1"/>
    </source>
</evidence>
<evidence type="ECO:0000256" key="3">
    <source>
        <dbReference type="SAM" id="SignalP"/>
    </source>
</evidence>
<dbReference type="AlphaFoldDB" id="A0A419EQ66"/>
<protein>
    <submittedName>
        <fullName evidence="4">Uncharacterized protein</fullName>
    </submittedName>
</protein>
<evidence type="ECO:0000256" key="1">
    <source>
        <dbReference type="ARBA" id="ARBA00022737"/>
    </source>
</evidence>
<dbReference type="Pfam" id="PF14559">
    <property type="entry name" value="TPR_19"/>
    <property type="match status" value="2"/>
</dbReference>
<keyword evidence="2" id="KW-0802">TPR repeat</keyword>
<dbReference type="Gene3D" id="1.25.40.10">
    <property type="entry name" value="Tetratricopeptide repeat domain"/>
    <property type="match status" value="1"/>
</dbReference>
<evidence type="ECO:0000256" key="2">
    <source>
        <dbReference type="ARBA" id="ARBA00022803"/>
    </source>
</evidence>
<dbReference type="PANTHER" id="PTHR44943">
    <property type="entry name" value="CELLULOSE SYNTHASE OPERON PROTEIN C"/>
    <property type="match status" value="1"/>
</dbReference>
<organism evidence="4 5">
    <name type="scientific">Candidatus Abyssobacteria bacterium SURF_17</name>
    <dbReference type="NCBI Taxonomy" id="2093361"/>
    <lineage>
        <taxon>Bacteria</taxon>
        <taxon>Pseudomonadati</taxon>
        <taxon>Candidatus Hydrogenedentota</taxon>
        <taxon>Candidatus Abyssobacteria</taxon>
    </lineage>
</organism>
<sequence length="525" mass="58628">MTKRNVLRVFVIAVSLAVSTLFSSFAYAQEEAFDLTVENYKKAIEEATDSAEKARLHKELGEVFVSTDDLKSAAQEYLDALSLYDGFSPEERVRMAVYILWAERYDDGISVLRSILAEDPDFLEARIQLAKGLSWSGRYSEAIAEADAVLEKFPNNRDALLIKANALNWQGKPEEAIPIYEKLLKEEEEFDARLGLANAYLSLGKTDAALESSKLLQPRYAYQERALTRLNTALRRGTQPSFDALFTHYDDSDGNLVDKYSVAYGFWMYGLRADLKYIHTEARDGDFDNSADEATISLYAKPTESVGIGGGVGYGQANDGDTDGFFTWSARTDVDVLNGTLGVSISRNLFSETSELIENNIRTTTFDINLSQNLTDRWFTAVGYAYTDYSDGNHSNLARFLLRYAIHPGNPAINVGYRFRYIDFASQTGEGYFDPNDLISNQVFVSFYYENEKIFLFAQPYFGHKSFRRFGNDNDDIVAGGYGSVGIKLTENLTAEGFIEGGSSGVDSATGFDYFLVGAQLTILF</sequence>
<feature type="chain" id="PRO_5019037081" evidence="3">
    <location>
        <begin position="29"/>
        <end position="525"/>
    </location>
</feature>
<evidence type="ECO:0000313" key="5">
    <source>
        <dbReference type="Proteomes" id="UP000285961"/>
    </source>
</evidence>